<dbReference type="AlphaFoldDB" id="A0A7X0C8S7"/>
<evidence type="ECO:0000256" key="2">
    <source>
        <dbReference type="ARBA" id="ARBA00007776"/>
    </source>
</evidence>
<accession>A0A7X0C8S7</accession>
<gene>
    <name evidence="9" type="ORF">FHU36_006256</name>
</gene>
<dbReference type="GO" id="GO:0008360">
    <property type="term" value="P:regulation of cell shape"/>
    <property type="evidence" value="ECO:0007669"/>
    <property type="project" value="UniProtKB-KW"/>
</dbReference>
<dbReference type="Proteomes" id="UP000583800">
    <property type="component" value="Unassembled WGS sequence"/>
</dbReference>
<evidence type="ECO:0000313" key="9">
    <source>
        <dbReference type="EMBL" id="MBB6349711.1"/>
    </source>
</evidence>
<organism evidence="9 10">
    <name type="scientific">Nonomuraea muscovyensis</name>
    <dbReference type="NCBI Taxonomy" id="1124761"/>
    <lineage>
        <taxon>Bacteria</taxon>
        <taxon>Bacillati</taxon>
        <taxon>Actinomycetota</taxon>
        <taxon>Actinomycetes</taxon>
        <taxon>Streptosporangiales</taxon>
        <taxon>Streptosporangiaceae</taxon>
        <taxon>Nonomuraea</taxon>
    </lineage>
</organism>
<evidence type="ECO:0000256" key="3">
    <source>
        <dbReference type="ARBA" id="ARBA00022475"/>
    </source>
</evidence>
<comment type="subcellular location">
    <subcellularLocation>
        <location evidence="1">Cell membrane</location>
        <topology evidence="1">Multi-pass membrane protein</topology>
    </subcellularLocation>
</comment>
<dbReference type="NCBIfam" id="TIGR03426">
    <property type="entry name" value="shape_MreD"/>
    <property type="match status" value="1"/>
</dbReference>
<comment type="caution">
    <text evidence="9">The sequence shown here is derived from an EMBL/GenBank/DDBJ whole genome shotgun (WGS) entry which is preliminary data.</text>
</comment>
<dbReference type="EMBL" id="JACHJB010000002">
    <property type="protein sequence ID" value="MBB6349711.1"/>
    <property type="molecule type" value="Genomic_DNA"/>
</dbReference>
<reference evidence="9 10" key="1">
    <citation type="submission" date="2020-08" db="EMBL/GenBank/DDBJ databases">
        <title>Sequencing the genomes of 1000 actinobacteria strains.</title>
        <authorList>
            <person name="Klenk H.-P."/>
        </authorList>
    </citation>
    <scope>NUCLEOTIDE SEQUENCE [LARGE SCALE GENOMIC DNA]</scope>
    <source>
        <strain evidence="9 10">DSM 45913</strain>
    </source>
</reference>
<proteinExistence type="inferred from homology"/>
<protein>
    <submittedName>
        <fullName evidence="9">Rod shape-determining protein MreD</fullName>
    </submittedName>
</protein>
<feature type="transmembrane region" description="Helical" evidence="8">
    <location>
        <begin position="36"/>
        <end position="59"/>
    </location>
</feature>
<keyword evidence="6 8" id="KW-1133">Transmembrane helix</keyword>
<name>A0A7X0C8S7_9ACTN</name>
<feature type="transmembrane region" description="Helical" evidence="8">
    <location>
        <begin position="66"/>
        <end position="84"/>
    </location>
</feature>
<feature type="transmembrane region" description="Helical" evidence="8">
    <location>
        <begin position="90"/>
        <end position="114"/>
    </location>
</feature>
<evidence type="ECO:0000313" key="10">
    <source>
        <dbReference type="Proteomes" id="UP000583800"/>
    </source>
</evidence>
<comment type="similarity">
    <text evidence="2">Belongs to the MreD family.</text>
</comment>
<dbReference type="InterPro" id="IPR007227">
    <property type="entry name" value="Cell_shape_determining_MreD"/>
</dbReference>
<keyword evidence="7 8" id="KW-0472">Membrane</keyword>
<evidence type="ECO:0000256" key="1">
    <source>
        <dbReference type="ARBA" id="ARBA00004651"/>
    </source>
</evidence>
<dbReference type="RefSeq" id="WP_185087242.1">
    <property type="nucleotide sequence ID" value="NZ_JACHJB010000002.1"/>
</dbReference>
<keyword evidence="10" id="KW-1185">Reference proteome</keyword>
<evidence type="ECO:0000256" key="6">
    <source>
        <dbReference type="ARBA" id="ARBA00022989"/>
    </source>
</evidence>
<keyword evidence="4 8" id="KW-0812">Transmembrane</keyword>
<evidence type="ECO:0000256" key="4">
    <source>
        <dbReference type="ARBA" id="ARBA00022692"/>
    </source>
</evidence>
<evidence type="ECO:0000256" key="8">
    <source>
        <dbReference type="SAM" id="Phobius"/>
    </source>
</evidence>
<keyword evidence="3" id="KW-1003">Cell membrane</keyword>
<dbReference type="GO" id="GO:0005886">
    <property type="term" value="C:plasma membrane"/>
    <property type="evidence" value="ECO:0007669"/>
    <property type="project" value="UniProtKB-SubCell"/>
</dbReference>
<keyword evidence="5" id="KW-0133">Cell shape</keyword>
<sequence length="155" mass="15633">MTGVLIVLATVLVQVMLVNRAPLPGGVTPDLVVLAVIGVAMVRGPAAGAMIGFGAGLLADVMPPTAHLLGQYAFVLAVVGYLAGRGLGGSAVTTVMACVILAPLLAAGLGGLISDPRVTVATLTDQVPLTIAYTLLLSPIVMWLSSRTMRPGYAT</sequence>
<evidence type="ECO:0000256" key="7">
    <source>
        <dbReference type="ARBA" id="ARBA00023136"/>
    </source>
</evidence>
<evidence type="ECO:0000256" key="5">
    <source>
        <dbReference type="ARBA" id="ARBA00022960"/>
    </source>
</evidence>
<feature type="transmembrane region" description="Helical" evidence="8">
    <location>
        <begin position="126"/>
        <end position="145"/>
    </location>
</feature>